<feature type="coiled-coil region" evidence="4">
    <location>
        <begin position="605"/>
        <end position="667"/>
    </location>
</feature>
<feature type="compositionally biased region" description="Basic and acidic residues" evidence="5">
    <location>
        <begin position="2675"/>
        <end position="2726"/>
    </location>
</feature>
<dbReference type="SUPFAM" id="SSF51120">
    <property type="entry name" value="beta-Roll"/>
    <property type="match status" value="3"/>
</dbReference>
<keyword evidence="2" id="KW-0964">Secreted</keyword>
<dbReference type="InterPro" id="IPR018511">
    <property type="entry name" value="Hemolysin-typ_Ca-bd_CS"/>
</dbReference>
<feature type="region of interest" description="Disordered" evidence="5">
    <location>
        <begin position="2604"/>
        <end position="2726"/>
    </location>
</feature>
<dbReference type="InterPro" id="IPR037120">
    <property type="entry name" value="Haem_peroxidase_sf_animal"/>
</dbReference>
<dbReference type="SUPFAM" id="SSF48113">
    <property type="entry name" value="Heme-dependent peroxidases"/>
    <property type="match status" value="1"/>
</dbReference>
<evidence type="ECO:0000256" key="5">
    <source>
        <dbReference type="SAM" id="MobiDB-lite"/>
    </source>
</evidence>
<feature type="coiled-coil region" evidence="4">
    <location>
        <begin position="546"/>
        <end position="573"/>
    </location>
</feature>
<dbReference type="InterPro" id="IPR019791">
    <property type="entry name" value="Haem_peroxidase_animal"/>
</dbReference>
<dbReference type="Pfam" id="PF03098">
    <property type="entry name" value="An_peroxidase"/>
    <property type="match status" value="2"/>
</dbReference>
<dbReference type="Pfam" id="PF00353">
    <property type="entry name" value="HemolysinCabind"/>
    <property type="match status" value="9"/>
</dbReference>
<evidence type="ECO:0000313" key="6">
    <source>
        <dbReference type="EMBL" id="UVF17936.1"/>
    </source>
</evidence>
<dbReference type="PROSITE" id="PS00330">
    <property type="entry name" value="HEMOLYSIN_CALCIUM"/>
    <property type="match status" value="7"/>
</dbReference>
<dbReference type="PROSITE" id="PS50292">
    <property type="entry name" value="PEROXIDASE_3"/>
    <property type="match status" value="1"/>
</dbReference>
<dbReference type="PANTHER" id="PTHR11475:SF4">
    <property type="entry name" value="CHORION PEROXIDASE"/>
    <property type="match status" value="1"/>
</dbReference>
<dbReference type="PANTHER" id="PTHR11475">
    <property type="entry name" value="OXIDASE/PEROXIDASE"/>
    <property type="match status" value="1"/>
</dbReference>
<feature type="coiled-coil region" evidence="4">
    <location>
        <begin position="193"/>
        <end position="220"/>
    </location>
</feature>
<dbReference type="RefSeq" id="WP_173949184.1">
    <property type="nucleotide sequence ID" value="NZ_CP102845.1"/>
</dbReference>
<organism evidence="6 7">
    <name type="scientific">Microvirga terrae</name>
    <dbReference type="NCBI Taxonomy" id="2740529"/>
    <lineage>
        <taxon>Bacteria</taxon>
        <taxon>Pseudomonadati</taxon>
        <taxon>Pseudomonadota</taxon>
        <taxon>Alphaproteobacteria</taxon>
        <taxon>Hyphomicrobiales</taxon>
        <taxon>Methylobacteriaceae</taxon>
        <taxon>Microvirga</taxon>
    </lineage>
</organism>
<name>A0ABY5RL35_9HYPH</name>
<dbReference type="SUPFAM" id="SSF57997">
    <property type="entry name" value="Tropomyosin"/>
    <property type="match status" value="1"/>
</dbReference>
<dbReference type="InterPro" id="IPR010255">
    <property type="entry name" value="Haem_peroxidase_sf"/>
</dbReference>
<evidence type="ECO:0000256" key="2">
    <source>
        <dbReference type="ARBA" id="ARBA00022525"/>
    </source>
</evidence>
<feature type="coiled-coil region" evidence="4">
    <location>
        <begin position="383"/>
        <end position="417"/>
    </location>
</feature>
<dbReference type="InterPro" id="IPR001343">
    <property type="entry name" value="Hemolysn_Ca-bd"/>
</dbReference>
<dbReference type="Gene3D" id="2.150.10.10">
    <property type="entry name" value="Serralysin-like metalloprotease, C-terminal"/>
    <property type="match status" value="5"/>
</dbReference>
<keyword evidence="3" id="KW-0325">Glycoprotein</keyword>
<dbReference type="PRINTS" id="PR00313">
    <property type="entry name" value="CABNDNGRPT"/>
</dbReference>
<gene>
    <name evidence="6" type="ORF">HPT29_015580</name>
</gene>
<dbReference type="CDD" id="cd09821">
    <property type="entry name" value="An_peroxidase_bacterial_2"/>
    <property type="match status" value="1"/>
</dbReference>
<accession>A0ABY5RL35</accession>
<dbReference type="InterPro" id="IPR011049">
    <property type="entry name" value="Serralysin-like_metalloprot_C"/>
</dbReference>
<dbReference type="EMBL" id="CP102845">
    <property type="protein sequence ID" value="UVF17936.1"/>
    <property type="molecule type" value="Genomic_DNA"/>
</dbReference>
<dbReference type="Gene3D" id="1.10.640.10">
    <property type="entry name" value="Haem peroxidase domain superfamily, animal type"/>
    <property type="match status" value="2"/>
</dbReference>
<evidence type="ECO:0000256" key="3">
    <source>
        <dbReference type="ARBA" id="ARBA00023180"/>
    </source>
</evidence>
<keyword evidence="4" id="KW-0175">Coiled coil</keyword>
<keyword evidence="7" id="KW-1185">Reference proteome</keyword>
<comment type="subcellular location">
    <subcellularLocation>
        <location evidence="1">Secreted</location>
    </subcellularLocation>
</comment>
<feature type="compositionally biased region" description="Pro residues" evidence="5">
    <location>
        <begin position="2637"/>
        <end position="2657"/>
    </location>
</feature>
<reference evidence="6" key="1">
    <citation type="submission" date="2022-08" db="EMBL/GenBank/DDBJ databases">
        <title>Microvirga terrae sp. nov., isolated from soil.</title>
        <authorList>
            <person name="Kim K.H."/>
            <person name="Seo Y.L."/>
            <person name="Kim J.M."/>
            <person name="Lee J.K."/>
            <person name="Han D.M."/>
            <person name="Jeon C.O."/>
        </authorList>
    </citation>
    <scope>NUCLEOTIDE SEQUENCE</scope>
    <source>
        <strain evidence="6">R24</strain>
    </source>
</reference>
<feature type="region of interest" description="Disordered" evidence="5">
    <location>
        <begin position="2816"/>
        <end position="2847"/>
    </location>
</feature>
<evidence type="ECO:0000256" key="4">
    <source>
        <dbReference type="SAM" id="Coils"/>
    </source>
</evidence>
<proteinExistence type="predicted"/>
<sequence length="2919" mass="302659">MVNLVKHDLEFILKQIKIAERHAAGEDLRDLVAEAGGLDPNAATTPTQAFLLPYGLRTVDGSYNNLVEGRETWGAADQPFPVMTPPQYVNEGDDRMMFGTPANPVWLTNNNYAPGSSTGSPMLPPGTVVDADPRLISNLIADQTLNNPAAISAALTYAGITGAAQLTAIQQIQAARAAITQAQAEAGSAPGAIPGLQAAVDAAEAALAQAQATLGQAQAQATTHQAAHASAVANLAAAQASFNDAKAVYEAMGDTLGIASLNLIAAQQVMNQGQAAADAAQAQVVLSTAALAAAESAVTLATTAKAAAEATLADAQADLIADNAAYATAVNVRDAAQQALDAAQEVLDGLIASGADNLDAAIAEAEADVAVAAQILVDSQTAVDAALAKIEVANAAIEAAETAVANATTALADAEAALAPLQAKADADQALHETALADLESAQEAHDAALAHYSAIIQGGVLPTEMQAFNDANVAYLAAQEDLQLKQDAEVAARTTADASADAADAAQAIVDAANTTLTGANTALTSAQAQLAADESAYQLAVNARDLAQTALQEAQAVLDGLNEQSDAYAQALADVAAAQQILDDSQAAVDAAFAQVGLSTATVETAEGDVAAATATLANAEAAVTAAQQQLTAHQQAHQAAVAALANAEDALNDAQAVYDFMSAQLVEANADYAAAQQALTASQAAEAEARATADESAAAVSTAQTGVATATTALTTAEAALADAQGAAQGVTVAQTALSNLLSQLGIQMDGTTVLIPNVSPDIGDSAPYNSLFTLFGQFFDHGLDLIAKGGSGTVYIPLSPDDPLYNPATPHTNFMVLTRAATPDGENTNLTTPWVDQNQTYTSHASHQVFLREYTTGPDGKTVATGKLLDGDRGLATWADVKEQARIMLGIDLTDANVTNVPLLRTDPYGNFIPHPQTGFAQVIVGIGADGVPNTSDDIVVSGTPGSPVSLANAVLTGHAFLDDIAHAAVPVLVGGALQKDGDAGVGYANADGSTTNLVNSRGSNTAYDNELLDAHYITGDGRGNENVGLTTIHHVFHSEHNHLVDQVKSLALSSGDLTFLNEWLLVPVTTVPTTEAGKAALKWDGERLFQAARFTNEMEYQHLVFEEFARKMQPDVDAFVFEPSVDINPAIFAEFAQAVYRFGHSMLNETIDTISVNGQQVSMKLFDGFLNPLAFGATDSSGNVVVDHEQAAGAIIRGMSRQHGNEIDEFITHVLRNQLVGIPLDLAALNIARGRDLGLPTLNEARAQFYQMAGQDSQLKPYVSWTDFALNLQNSLSIVNFIAAYGKHPLIEAATTMEAKRAAATLLVFGGTGEPADRLAFLNGTGVWNAENSGLNDIDLWMGGLAEKKMDFGGMLGSTFAFVFEAQLEALQDADRFYYLSRVQGLNLLNELENNSMTDIIMRNTDLGDEGRTALPGNIFSTPDHTLEIIKSKQIGADPIWDDPVLQALSPLVVRKDLDGDGDDDVLIYHGGDHVVMGGSSEADLIVAGEGDDTVWGYEGNDTIEAGYGVDIIHGGDGDDIITNAGTDIGATDFLHGEGGNDVIQGGSGLALIFGNQGQDFIITGPDGKEAFGGTGNDFILGGDGGDALLGNEGDDWLEGGPRFDSLSGENSELFFNSTIIGHDVLNGGASDTDYDGESGDDIMFQAEGIQRNNGMAGFDWAIHKGDNVAANSDLGIPLFDNQEAFILRDRFDLVEGLSGWKHNDILTGRVAAVNTRAEATGTAAIPGPNSPLESFSNDLLQKNVSLINGLAELVAHRTRIPVVDAQGNPVLDKDGNPELIVLDTSQAADIILGGGGSDTIKGFAGDDIIDGDKWLNVRIRIVKDGVAYTADGMTGKVYLESQYAYGAPVANAAAQFGGKTLDALMLSATLNPGQLSIVREIVDGDLNNTATDVAVYGDLRANYTITSNADGSITVQHVTVTVETDPTTGNNRASDGTDRLFNIEKLRFADGEVSVTPPKLTLHAFDPGGNFADTFNSGSYARNDGSRAWTGNWVETSDDGSATSTNGQIQINNGALRFDQGDGASIQRGLNLAGVASARLTYSVAEQGLDNGEQVEVYFSKDGSTWMLVETITGNTNGGNRGFDITGPFTAGAAIRFVASDINANNEFVNIDNLSVSVMLPAATPTVNHAASFTEGGAAVAIANNPGIVDDAAQMVSARIVLTNAQAGDDLDVGTLPAGISANVDTSVAGRITVNLTGTASLAAYQRAIQAVTFDNNSNNPVAGSRVIQVTVNDGLLDSNVATTTVNVVAVNDPVNANNDTIITNIVNGPIVVPEWVLLSNDTDPDGPALDITGLSNANGLGSLSLTTNPGSVTFTDTGNAGGSFTYTVSDGGSPVRTDTANVTVTRDASPIEGTAGNNILIGDGTASIFDGGTGNDTILAGGGNDTIVWNATSTTIFGVTFETSQDGRDFVDGGDGVDTFDVNGNALSETFRVYSRDAAVAANILDLKATTEIVITRTVNGNTSVMAELDNIEEIIIGTREVTVPGGPVGGNAGGNDTVQIIGNFTGTSLALNTITVNGTGDDDTIDISQLTSAHRIVFRSHGGNDTIVGTLREQDVIELEPGRKADEYEWEEHEDGTTTITSGVHRVTFRCEAGRKPTLAETSVTADPGTPVQPETPANPENPTQPEAPTQPQPPVDPVIPSDPIPASPAQPEAPANLVLKGGSRSETLRGGEGDDRVEGGRGHDRLYGGDGRDKLHGGDGNDRLDGGAGIDRMEGGRGNDVYVVDHGGDRVIERSGQGVDTVRSSVSYSLNGTHVEKLVLAGTADVNGTGNRLDNTLTGNAGDNVLKGGAGHDVLRGMTGDDMLLGGSGRDKLSGGAGNDVLRGGSGDDRLTGGSGQDTFVFERGGGRDVVTDFRADHDRIDASRLSGVDKLSDLHLTQVGHDTVIDHGSDILVLKGVTASDLDNSDFIF</sequence>
<protein>
    <submittedName>
        <fullName evidence="6">Cadherin-like domain-containing protein</fullName>
    </submittedName>
</protein>
<evidence type="ECO:0000313" key="7">
    <source>
        <dbReference type="Proteomes" id="UP001017257"/>
    </source>
</evidence>
<feature type="compositionally biased region" description="Low complexity" evidence="5">
    <location>
        <begin position="2621"/>
        <end position="2636"/>
    </location>
</feature>
<evidence type="ECO:0000256" key="1">
    <source>
        <dbReference type="ARBA" id="ARBA00004613"/>
    </source>
</evidence>
<dbReference type="Proteomes" id="UP001017257">
    <property type="component" value="Chromosome"/>
</dbReference>
<dbReference type="Pfam" id="PF17963">
    <property type="entry name" value="Big_9"/>
    <property type="match status" value="1"/>
</dbReference>